<evidence type="ECO:0000313" key="11">
    <source>
        <dbReference type="EMBL" id="CAB3255258.1"/>
    </source>
</evidence>
<comment type="function">
    <text evidence="8">Lysosomal thiol reductase that can reduce protein disulfide bonds. May facilitate the complete unfolding of proteins destined for lysosomal degradation. Plays an important role in antigen processing. Facilitates the generation of MHC class II-restricted epitodes from disulfide bond-containing antigen by the endocytic reduction of disulfide bonds. Also facilitates MHC class I-restricted recognition of exogenous antigens containing disulfide bonds by CD8+ T-cells or crosspresentation.</text>
</comment>
<name>A0A6F9DEB3_9ASCI</name>
<reference evidence="11" key="1">
    <citation type="submission" date="2020-04" db="EMBL/GenBank/DDBJ databases">
        <authorList>
            <person name="Neveu A P."/>
        </authorList>
    </citation>
    <scope>NUCLEOTIDE SEQUENCE</scope>
    <source>
        <tissue evidence="11">Whole embryo</tissue>
    </source>
</reference>
<feature type="chain" id="PRO_5026069390" evidence="9">
    <location>
        <begin position="19"/>
        <end position="258"/>
    </location>
</feature>
<evidence type="ECO:0000256" key="1">
    <source>
        <dbReference type="ARBA" id="ARBA00004613"/>
    </source>
</evidence>
<keyword evidence="5 9" id="KW-0732">Signal</keyword>
<dbReference type="InterPro" id="IPR003119">
    <property type="entry name" value="SAP_A"/>
</dbReference>
<dbReference type="PANTHER" id="PTHR13234">
    <property type="entry name" value="GAMMA-INTERFERON INDUCIBLE LYSOSOMAL THIOL REDUCTASE GILT"/>
    <property type="match status" value="1"/>
</dbReference>
<proteinExistence type="evidence at transcript level"/>
<evidence type="ECO:0000256" key="4">
    <source>
        <dbReference type="ARBA" id="ARBA00022525"/>
    </source>
</evidence>
<protein>
    <submittedName>
        <fullName evidence="11">Gamma-interferon-inducible lysosomal thiol reductase</fullName>
    </submittedName>
</protein>
<evidence type="ECO:0000256" key="7">
    <source>
        <dbReference type="ARBA" id="ARBA00023180"/>
    </source>
</evidence>
<dbReference type="EMBL" id="LR785925">
    <property type="protein sequence ID" value="CAB3255258.1"/>
    <property type="molecule type" value="mRNA"/>
</dbReference>
<dbReference type="AlphaFoldDB" id="A0A6F9DEB3"/>
<evidence type="ECO:0000256" key="9">
    <source>
        <dbReference type="SAM" id="SignalP"/>
    </source>
</evidence>
<evidence type="ECO:0000256" key="6">
    <source>
        <dbReference type="ARBA" id="ARBA00023157"/>
    </source>
</evidence>
<evidence type="ECO:0000256" key="3">
    <source>
        <dbReference type="ARBA" id="ARBA00011615"/>
    </source>
</evidence>
<comment type="similarity">
    <text evidence="2">Belongs to the GILT family.</text>
</comment>
<feature type="signal peptide" evidence="9">
    <location>
        <begin position="1"/>
        <end position="18"/>
    </location>
</feature>
<dbReference type="GO" id="GO:0005764">
    <property type="term" value="C:lysosome"/>
    <property type="evidence" value="ECO:0007669"/>
    <property type="project" value="TreeGrafter"/>
</dbReference>
<keyword evidence="7" id="KW-0325">Glycoprotein</keyword>
<dbReference type="PROSITE" id="PS51110">
    <property type="entry name" value="SAP_A"/>
    <property type="match status" value="1"/>
</dbReference>
<evidence type="ECO:0000256" key="5">
    <source>
        <dbReference type="ARBA" id="ARBA00022729"/>
    </source>
</evidence>
<feature type="domain" description="Saposin A-type" evidence="10">
    <location>
        <begin position="14"/>
        <end position="54"/>
    </location>
</feature>
<dbReference type="InterPro" id="IPR004911">
    <property type="entry name" value="Interferon-induced_GILT"/>
</dbReference>
<dbReference type="GO" id="GO:0005576">
    <property type="term" value="C:extracellular region"/>
    <property type="evidence" value="ECO:0007669"/>
    <property type="project" value="UniProtKB-SubCell"/>
</dbReference>
<keyword evidence="4" id="KW-0964">Secreted</keyword>
<keyword evidence="6" id="KW-1015">Disulfide bond</keyword>
<dbReference type="Pfam" id="PF03227">
    <property type="entry name" value="GILT"/>
    <property type="match status" value="1"/>
</dbReference>
<accession>A0A6F9DEB3</accession>
<evidence type="ECO:0000256" key="2">
    <source>
        <dbReference type="ARBA" id="ARBA00005679"/>
    </source>
</evidence>
<dbReference type="PANTHER" id="PTHR13234:SF8">
    <property type="entry name" value="GAMMA-INTERFERON-INDUCIBLE LYSOSOMAL THIOL REDUCTASE"/>
    <property type="match status" value="1"/>
</dbReference>
<sequence length="258" mass="28298">MSLKFIILLSAVATCAFASECKVAPRFWCDSFSMAKKCGVLSACANRLFPMASDAPVQVDVYFESLCPDSIRFITTMLYPTWEKLESTGIMNVKIVPFGKAFYVKQDDGSYKFSCQHGKKECYGNSIENCLIKYSDNNPHSYLPIVQCMESASDPVAAANKCITDGGYSWDTINTCALGPEGNDLLHTAGVETKALEPKLNWVPWIVINGVHSDEIQSAATNDLLSLICETYQGEKPSECTPSTVSVADQKVMYSPEA</sequence>
<evidence type="ECO:0000259" key="10">
    <source>
        <dbReference type="PROSITE" id="PS51110"/>
    </source>
</evidence>
<comment type="subunit">
    <text evidence="3">Dimer; disulfide-linked.</text>
</comment>
<comment type="subcellular location">
    <subcellularLocation>
        <location evidence="1">Secreted</location>
    </subcellularLocation>
</comment>
<evidence type="ECO:0000256" key="8">
    <source>
        <dbReference type="ARBA" id="ARBA00059163"/>
    </source>
</evidence>
<organism evidence="11">
    <name type="scientific">Phallusia mammillata</name>
    <dbReference type="NCBI Taxonomy" id="59560"/>
    <lineage>
        <taxon>Eukaryota</taxon>
        <taxon>Metazoa</taxon>
        <taxon>Chordata</taxon>
        <taxon>Tunicata</taxon>
        <taxon>Ascidiacea</taxon>
        <taxon>Phlebobranchia</taxon>
        <taxon>Ascidiidae</taxon>
        <taxon>Phallusia</taxon>
    </lineage>
</organism>
<gene>
    <name evidence="11" type="primary">Ifi30-001</name>
</gene>
<dbReference type="GO" id="GO:0016671">
    <property type="term" value="F:oxidoreductase activity, acting on a sulfur group of donors, disulfide as acceptor"/>
    <property type="evidence" value="ECO:0007669"/>
    <property type="project" value="InterPro"/>
</dbReference>